<keyword evidence="8" id="KW-1185">Reference proteome</keyword>
<evidence type="ECO:0000256" key="1">
    <source>
        <dbReference type="ARBA" id="ARBA00007754"/>
    </source>
</evidence>
<comment type="similarity">
    <text evidence="1 4">Belongs to the glycosyl hydrolase 26 family.</text>
</comment>
<dbReference type="EC" id="3.2.1.4" evidence="7"/>
<feature type="region of interest" description="Disordered" evidence="5">
    <location>
        <begin position="1"/>
        <end position="31"/>
    </location>
</feature>
<gene>
    <name evidence="7" type="ORF">SAMCFNEI73_pC1213</name>
</gene>
<dbReference type="SUPFAM" id="SSF51445">
    <property type="entry name" value="(Trans)glycosidases"/>
    <property type="match status" value="1"/>
</dbReference>
<evidence type="ECO:0000256" key="3">
    <source>
        <dbReference type="ARBA" id="ARBA00023295"/>
    </source>
</evidence>
<dbReference type="Proteomes" id="UP000182306">
    <property type="component" value="Plasmid C"/>
</dbReference>
<dbReference type="Pfam" id="PF02156">
    <property type="entry name" value="Glyco_hydro_26"/>
    <property type="match status" value="1"/>
</dbReference>
<protein>
    <submittedName>
        <fullName evidence="7">Endoglucanase H</fullName>
        <ecNumber evidence="7">3.2.1.4</ecNumber>
    </submittedName>
</protein>
<dbReference type="PANTHER" id="PTHR40079">
    <property type="entry name" value="MANNAN ENDO-1,4-BETA-MANNOSIDASE E-RELATED"/>
    <property type="match status" value="1"/>
</dbReference>
<dbReference type="InterPro" id="IPR017853">
    <property type="entry name" value="GH"/>
</dbReference>
<evidence type="ECO:0000256" key="2">
    <source>
        <dbReference type="ARBA" id="ARBA00022801"/>
    </source>
</evidence>
<evidence type="ECO:0000256" key="4">
    <source>
        <dbReference type="PROSITE-ProRule" id="PRU01100"/>
    </source>
</evidence>
<evidence type="ECO:0000259" key="6">
    <source>
        <dbReference type="PROSITE" id="PS51764"/>
    </source>
</evidence>
<feature type="compositionally biased region" description="Basic and acidic residues" evidence="5">
    <location>
        <begin position="20"/>
        <end position="31"/>
    </location>
</feature>
<dbReference type="PROSITE" id="PS51764">
    <property type="entry name" value="GH26"/>
    <property type="match status" value="1"/>
</dbReference>
<evidence type="ECO:0000313" key="8">
    <source>
        <dbReference type="Proteomes" id="UP000182306"/>
    </source>
</evidence>
<evidence type="ECO:0000313" key="7">
    <source>
        <dbReference type="EMBL" id="APG94921.1"/>
    </source>
</evidence>
<dbReference type="EMBL" id="CP013110">
    <property type="protein sequence ID" value="APG94921.1"/>
    <property type="molecule type" value="Genomic_DNA"/>
</dbReference>
<reference evidence="7 8" key="1">
    <citation type="submission" date="2015-10" db="EMBL/GenBank/DDBJ databases">
        <title>Genomic differences between typical nodule nitrogen-fixing rhizobial strains and those coming from bean seeds.</title>
        <authorList>
            <person name="Peralta H."/>
            <person name="Aguilar-Vera A."/>
            <person name="Diaz R."/>
            <person name="Mora Y."/>
            <person name="Martinez-Batallar G."/>
            <person name="Salazar E."/>
            <person name="Vargas-Lagunas C."/>
            <person name="Encarnacion S."/>
            <person name="Girard L."/>
            <person name="Mora J."/>
        </authorList>
    </citation>
    <scope>NUCLEOTIDE SEQUENCE [LARGE SCALE GENOMIC DNA]</scope>
    <source>
        <strain evidence="7 8">CFNEI 73</strain>
        <plasmid evidence="7 8">C</plasmid>
    </source>
</reference>
<proteinExistence type="inferred from homology"/>
<dbReference type="InterPro" id="IPR022790">
    <property type="entry name" value="GH26_dom"/>
</dbReference>
<feature type="active site" description="Nucleophile" evidence="4">
    <location>
        <position position="286"/>
    </location>
</feature>
<geneLocation type="plasmid" evidence="7 8">
    <name>C</name>
</geneLocation>
<name>A0A1L3LXY9_9HYPH</name>
<keyword evidence="7" id="KW-0614">Plasmid</keyword>
<feature type="active site" description="Proton donor" evidence="4">
    <location>
        <position position="182"/>
    </location>
</feature>
<dbReference type="AlphaFoldDB" id="A0A1L3LXY9"/>
<feature type="domain" description="GH26" evidence="6">
    <location>
        <begin position="33"/>
        <end position="344"/>
    </location>
</feature>
<accession>A0A1L3LXY9</accession>
<keyword evidence="2 4" id="KW-0378">Hydrolase</keyword>
<dbReference type="InterPro" id="IPR000805">
    <property type="entry name" value="Glyco_hydro_26"/>
</dbReference>
<dbReference type="GO" id="GO:0006080">
    <property type="term" value="P:substituted mannan metabolic process"/>
    <property type="evidence" value="ECO:0007669"/>
    <property type="project" value="InterPro"/>
</dbReference>
<dbReference type="PANTHER" id="PTHR40079:SF4">
    <property type="entry name" value="GH26 DOMAIN-CONTAINING PROTEIN-RELATED"/>
    <property type="match status" value="1"/>
</dbReference>
<evidence type="ECO:0000256" key="5">
    <source>
        <dbReference type="SAM" id="MobiDB-lite"/>
    </source>
</evidence>
<sequence>MTGRIRLRRFGSTSQGSSNQDHETDRRWSDRMNRTSRTIGFALASLMLSGAVLAASSPSGRAGNAAETIDKRPILTQDSITFGAYDPHGDFEEQSASRIEHLFLPWEDVDLTTLNIADEYAHARGRTLMITIEPWSWSPKWRLSSQGLLRSILGGERDQNMAAVCSTAAMLKSPLIIRWGQEMDETDNQFSWAHWQGTEFAAAFRRIVKVCREHLKDAKFMWSPKGNEGLEAFYPGDDVVDVIGLSVFGYQKYDQDKTGRDQTFVERLAPGYERVKTYGKPIIVAELGYEGDASYVNGWAENVAKRHTEFPALTAVVYFNDREIYDWPDGYGRPDWRVVRETSN</sequence>
<dbReference type="Gene3D" id="3.20.20.80">
    <property type="entry name" value="Glycosidases"/>
    <property type="match status" value="1"/>
</dbReference>
<keyword evidence="3 4" id="KW-0326">Glycosidase</keyword>
<dbReference type="GO" id="GO:0016985">
    <property type="term" value="F:mannan endo-1,4-beta-mannosidase activity"/>
    <property type="evidence" value="ECO:0007669"/>
    <property type="project" value="InterPro"/>
</dbReference>
<dbReference type="KEGG" id="same:SAMCFNEI73_pC1213"/>
<organism evidence="7 8">
    <name type="scientific">Sinorhizobium americanum</name>
    <dbReference type="NCBI Taxonomy" id="194963"/>
    <lineage>
        <taxon>Bacteria</taxon>
        <taxon>Pseudomonadati</taxon>
        <taxon>Pseudomonadota</taxon>
        <taxon>Alphaproteobacteria</taxon>
        <taxon>Hyphomicrobiales</taxon>
        <taxon>Rhizobiaceae</taxon>
        <taxon>Sinorhizobium/Ensifer group</taxon>
        <taxon>Sinorhizobium</taxon>
    </lineage>
</organism>
<dbReference type="GO" id="GO:0008810">
    <property type="term" value="F:cellulase activity"/>
    <property type="evidence" value="ECO:0007669"/>
    <property type="project" value="UniProtKB-EC"/>
</dbReference>